<dbReference type="EMBL" id="DS989866">
    <property type="protein sequence ID" value="EDX72251.1"/>
    <property type="molecule type" value="Genomic_DNA"/>
</dbReference>
<dbReference type="AlphaFoldDB" id="B4W0Y7"/>
<reference evidence="1 2" key="1">
    <citation type="submission" date="2008-07" db="EMBL/GenBank/DDBJ databases">
        <authorList>
            <person name="Tandeau de Marsac N."/>
            <person name="Ferriera S."/>
            <person name="Johnson J."/>
            <person name="Kravitz S."/>
            <person name="Beeson K."/>
            <person name="Sutton G."/>
            <person name="Rogers Y.-H."/>
            <person name="Friedman R."/>
            <person name="Frazier M."/>
            <person name="Venter J.C."/>
        </authorList>
    </citation>
    <scope>NUCLEOTIDE SEQUENCE [LARGE SCALE GENOMIC DNA]</scope>
    <source>
        <strain evidence="1 2">PCC 7420</strain>
    </source>
</reference>
<evidence type="ECO:0000313" key="1">
    <source>
        <dbReference type="EMBL" id="EDX72251.1"/>
    </source>
</evidence>
<sequence length="42" mass="4651">MNSRETKAVEVSANFIKMADHISAICPGRTSRVPEYIKEGLT</sequence>
<protein>
    <submittedName>
        <fullName evidence="1">Uncharacterized protein</fullName>
    </submittedName>
</protein>
<dbReference type="HOGENOM" id="CLU_3249941_0_0_3"/>
<name>B4W0Y7_9CYAN</name>
<proteinExistence type="predicted"/>
<keyword evidence="2" id="KW-1185">Reference proteome</keyword>
<gene>
    <name evidence="1" type="ORF">MC7420_8343</name>
</gene>
<accession>B4W0Y7</accession>
<organism evidence="1 2">
    <name type="scientific">Coleofasciculus chthonoplastes PCC 7420</name>
    <dbReference type="NCBI Taxonomy" id="118168"/>
    <lineage>
        <taxon>Bacteria</taxon>
        <taxon>Bacillati</taxon>
        <taxon>Cyanobacteriota</taxon>
        <taxon>Cyanophyceae</taxon>
        <taxon>Coleofasciculales</taxon>
        <taxon>Coleofasciculaceae</taxon>
        <taxon>Coleofasciculus</taxon>
    </lineage>
</organism>
<dbReference type="Proteomes" id="UP000003835">
    <property type="component" value="Unassembled WGS sequence"/>
</dbReference>
<evidence type="ECO:0000313" key="2">
    <source>
        <dbReference type="Proteomes" id="UP000003835"/>
    </source>
</evidence>
<dbReference type="RefSeq" id="WP_006104794.1">
    <property type="nucleotide sequence ID" value="NZ_DS989866.1"/>
</dbReference>